<organism evidence="1">
    <name type="scientific">marine sediment metagenome</name>
    <dbReference type="NCBI Taxonomy" id="412755"/>
    <lineage>
        <taxon>unclassified sequences</taxon>
        <taxon>metagenomes</taxon>
        <taxon>ecological metagenomes</taxon>
    </lineage>
</organism>
<evidence type="ECO:0000313" key="1">
    <source>
        <dbReference type="EMBL" id="KKN03959.1"/>
    </source>
</evidence>
<dbReference type="EMBL" id="LAZR01004977">
    <property type="protein sequence ID" value="KKN03959.1"/>
    <property type="molecule type" value="Genomic_DNA"/>
</dbReference>
<comment type="caution">
    <text evidence="1">The sequence shown here is derived from an EMBL/GenBank/DDBJ whole genome shotgun (WGS) entry which is preliminary data.</text>
</comment>
<sequence>MPGCKTCVHESIHKCSWPGTECPDWNACRQMESCEACGFEPLCNFTHSGRNCPDWRLDQRSSLNLLAQKWAEIGVLIQKMTGEEVKDAEDDSRSEVRP</sequence>
<reference evidence="1" key="1">
    <citation type="journal article" date="2015" name="Nature">
        <title>Complex archaea that bridge the gap between prokaryotes and eukaryotes.</title>
        <authorList>
            <person name="Spang A."/>
            <person name="Saw J.H."/>
            <person name="Jorgensen S.L."/>
            <person name="Zaremba-Niedzwiedzka K."/>
            <person name="Martijn J."/>
            <person name="Lind A.E."/>
            <person name="van Eijk R."/>
            <person name="Schleper C."/>
            <person name="Guy L."/>
            <person name="Ettema T.J."/>
        </authorList>
    </citation>
    <scope>NUCLEOTIDE SEQUENCE</scope>
</reference>
<protein>
    <submittedName>
        <fullName evidence="1">Uncharacterized protein</fullName>
    </submittedName>
</protein>
<dbReference type="AlphaFoldDB" id="A0A0F9MDM1"/>
<proteinExistence type="predicted"/>
<gene>
    <name evidence="1" type="ORF">LCGC14_1102550</name>
</gene>
<name>A0A0F9MDM1_9ZZZZ</name>
<accession>A0A0F9MDM1</accession>